<dbReference type="EMBL" id="LCYG01000043">
    <property type="protein sequence ID" value="KLK91864.1"/>
    <property type="molecule type" value="Genomic_DNA"/>
</dbReference>
<keyword evidence="3" id="KW-1185">Reference proteome</keyword>
<sequence>MTKKFQPFSDDSASLSIGEFTIENGTDKIAVYGSLDVTRDKTGLKKAKALKSAVDAIVKALEQDKELPDESGPTETPQQVKNPFA</sequence>
<accession>A0A0H1R9Z4</accession>
<organism evidence="2 3">
    <name type="scientific">Microvirga vignae</name>
    <dbReference type="NCBI Taxonomy" id="1225564"/>
    <lineage>
        <taxon>Bacteria</taxon>
        <taxon>Pseudomonadati</taxon>
        <taxon>Pseudomonadota</taxon>
        <taxon>Alphaproteobacteria</taxon>
        <taxon>Hyphomicrobiales</taxon>
        <taxon>Methylobacteriaceae</taxon>
        <taxon>Microvirga</taxon>
    </lineage>
</organism>
<evidence type="ECO:0000256" key="1">
    <source>
        <dbReference type="SAM" id="MobiDB-lite"/>
    </source>
</evidence>
<dbReference type="Proteomes" id="UP000035489">
    <property type="component" value="Unassembled WGS sequence"/>
</dbReference>
<reference evidence="2 3" key="1">
    <citation type="submission" date="2015-05" db="EMBL/GenBank/DDBJ databases">
        <title>Draft genome sequence of Microvirga vignae strain BR3299, a novel nitrogen fixing bacteria isolated from Brazil semi-aired region.</title>
        <authorList>
            <person name="Zilli J.E."/>
            <person name="Passos S.R."/>
            <person name="Leite J."/>
            <person name="Baldani J.I."/>
            <person name="Xavier G.R."/>
            <person name="Rumjaneck N.G."/>
            <person name="Simoes-Araujo J.L."/>
        </authorList>
    </citation>
    <scope>NUCLEOTIDE SEQUENCE [LARGE SCALE GENOMIC DNA]</scope>
    <source>
        <strain evidence="2 3">BR3299</strain>
    </source>
</reference>
<dbReference type="STRING" id="1225564.AA309_17275"/>
<dbReference type="RefSeq" id="WP_047190274.1">
    <property type="nucleotide sequence ID" value="NZ_LCYG01000043.1"/>
</dbReference>
<proteinExistence type="predicted"/>
<evidence type="ECO:0000313" key="3">
    <source>
        <dbReference type="Proteomes" id="UP000035489"/>
    </source>
</evidence>
<dbReference type="AlphaFoldDB" id="A0A0H1R9Z4"/>
<feature type="region of interest" description="Disordered" evidence="1">
    <location>
        <begin position="62"/>
        <end position="85"/>
    </location>
</feature>
<gene>
    <name evidence="2" type="ORF">AA309_17275</name>
</gene>
<evidence type="ECO:0000313" key="2">
    <source>
        <dbReference type="EMBL" id="KLK91864.1"/>
    </source>
</evidence>
<name>A0A0H1R9Z4_9HYPH</name>
<dbReference type="PATRIC" id="fig|1225564.3.peg.4561"/>
<protein>
    <submittedName>
        <fullName evidence="2">Uncharacterized protein</fullName>
    </submittedName>
</protein>
<feature type="compositionally biased region" description="Polar residues" evidence="1">
    <location>
        <begin position="73"/>
        <end position="85"/>
    </location>
</feature>
<dbReference type="OrthoDB" id="7276785at2"/>
<comment type="caution">
    <text evidence="2">The sequence shown here is derived from an EMBL/GenBank/DDBJ whole genome shotgun (WGS) entry which is preliminary data.</text>
</comment>